<reference evidence="1" key="1">
    <citation type="submission" date="2022-04" db="EMBL/GenBank/DDBJ databases">
        <title>Genome of the entomopathogenic fungus Entomophthora muscae.</title>
        <authorList>
            <person name="Elya C."/>
            <person name="Lovett B.R."/>
            <person name="Lee E."/>
            <person name="Macias A.M."/>
            <person name="Hajek A.E."/>
            <person name="De Bivort B.L."/>
            <person name="Kasson M.T."/>
            <person name="De Fine Licht H.H."/>
            <person name="Stajich J.E."/>
        </authorList>
    </citation>
    <scope>NUCLEOTIDE SEQUENCE</scope>
    <source>
        <strain evidence="1">Berkeley</strain>
    </source>
</reference>
<keyword evidence="2" id="KW-1185">Reference proteome</keyword>
<dbReference type="Proteomes" id="UP001165960">
    <property type="component" value="Unassembled WGS sequence"/>
</dbReference>
<gene>
    <name evidence="1" type="ORF">DSO57_1019569</name>
</gene>
<evidence type="ECO:0000313" key="2">
    <source>
        <dbReference type="Proteomes" id="UP001165960"/>
    </source>
</evidence>
<name>A0ACC2TR47_9FUNG</name>
<protein>
    <submittedName>
        <fullName evidence="1">Uncharacterized protein</fullName>
    </submittedName>
</protein>
<evidence type="ECO:0000313" key="1">
    <source>
        <dbReference type="EMBL" id="KAJ9077128.1"/>
    </source>
</evidence>
<accession>A0ACC2TR47</accession>
<comment type="caution">
    <text evidence="1">The sequence shown here is derived from an EMBL/GenBank/DDBJ whole genome shotgun (WGS) entry which is preliminary data.</text>
</comment>
<organism evidence="1 2">
    <name type="scientific">Entomophthora muscae</name>
    <dbReference type="NCBI Taxonomy" id="34485"/>
    <lineage>
        <taxon>Eukaryota</taxon>
        <taxon>Fungi</taxon>
        <taxon>Fungi incertae sedis</taxon>
        <taxon>Zoopagomycota</taxon>
        <taxon>Entomophthoromycotina</taxon>
        <taxon>Entomophthoromycetes</taxon>
        <taxon>Entomophthorales</taxon>
        <taxon>Entomophthoraceae</taxon>
        <taxon>Entomophthora</taxon>
    </lineage>
</organism>
<sequence>MKFHVAFLVGIALGQLPEEEEFRPNLKTRADFVEWREKVDLAVRELEQANRTSRSFMGQESLRMVVSGMFASAKGALGCDACKVGVAASSRITQIPGAKPAMLATFKKACSVVKQPRSVCQGIIGSTGPVVYDILANLETEQDDIYSMACFAFGNTCPMPELDIKPMRLPPNNNQMNQVAPSGQTKYVLHITDLHYDRDYEEGAEADCKKPICCQRDSNSDEEDPSHVNKPAHLWGDYKCDINKRLLDSLLGAARKEHDNLHLDMVLFTGDVPAHDMWKEAEKRAMATESEAFGLISKHFSSGFKIYPAIGNHEAVPVNQFPVMDEFGADSYFLYKFMAKEWARWLPSQATSSVRRAGYYSINHSKNLKIITLNNNMCYTLNFYLLINPHDSDPNGMLHWLVSELQDAETRGMRAYIVSHVPPGGTDCYKHWSDQFYRIIQRYHQVIAGQFYGHTHFDEFQLFYSDSVKTKDTAISMAYLAPSITTFGGLNPGFRIYKVDGDSYDVMDFTQYYTNLDLKDTWGSRGPSWEPLYSARETYGEGIVEQGEPLDGKFWHQVTEKFAQSPAEFDTFYKLRTKHGLPQPKCDDECRKTFVCTLRAGRSRDSCAEIDPFS</sequence>
<dbReference type="EMBL" id="QTSX02002218">
    <property type="protein sequence ID" value="KAJ9077128.1"/>
    <property type="molecule type" value="Genomic_DNA"/>
</dbReference>
<proteinExistence type="predicted"/>